<dbReference type="OrthoDB" id="3661636at2"/>
<dbReference type="InterPro" id="IPR019734">
    <property type="entry name" value="TPR_rpt"/>
</dbReference>
<keyword evidence="2 4" id="KW-0238">DNA-binding</keyword>
<comment type="caution">
    <text evidence="7">The sequence shown here is derived from an EMBL/GenBank/DDBJ whole genome shotgun (WGS) entry which is preliminary data.</text>
</comment>
<feature type="domain" description="OmpR/PhoB-type" evidence="6">
    <location>
        <begin position="1"/>
        <end position="100"/>
    </location>
</feature>
<evidence type="ECO:0000256" key="3">
    <source>
        <dbReference type="PROSITE-ProRule" id="PRU00339"/>
    </source>
</evidence>
<dbReference type="Pfam" id="PF13374">
    <property type="entry name" value="TPR_10"/>
    <property type="match status" value="1"/>
</dbReference>
<dbReference type="Pfam" id="PF03704">
    <property type="entry name" value="BTAD"/>
    <property type="match status" value="1"/>
</dbReference>
<dbReference type="Pfam" id="PF00931">
    <property type="entry name" value="NB-ARC"/>
    <property type="match status" value="1"/>
</dbReference>
<dbReference type="SMART" id="SM01043">
    <property type="entry name" value="BTAD"/>
    <property type="match status" value="1"/>
</dbReference>
<dbReference type="SUPFAM" id="SSF46894">
    <property type="entry name" value="C-terminal effector domain of the bipartite response regulators"/>
    <property type="match status" value="1"/>
</dbReference>
<evidence type="ECO:0000256" key="2">
    <source>
        <dbReference type="ARBA" id="ARBA00023125"/>
    </source>
</evidence>
<dbReference type="SMART" id="SM00028">
    <property type="entry name" value="TPR"/>
    <property type="match status" value="5"/>
</dbReference>
<reference evidence="7 8" key="1">
    <citation type="submission" date="2019-03" db="EMBL/GenBank/DDBJ databases">
        <title>Genomic Encyclopedia of Archaeal and Bacterial Type Strains, Phase II (KMG-II): from individual species to whole genera.</title>
        <authorList>
            <person name="Goeker M."/>
        </authorList>
    </citation>
    <scope>NUCLEOTIDE SEQUENCE [LARGE SCALE GENOMIC DNA]</scope>
    <source>
        <strain evidence="7 8">DSM 45499</strain>
    </source>
</reference>
<keyword evidence="3" id="KW-0802">TPR repeat</keyword>
<dbReference type="GO" id="GO:0000160">
    <property type="term" value="P:phosphorelay signal transduction system"/>
    <property type="evidence" value="ECO:0007669"/>
    <property type="project" value="InterPro"/>
</dbReference>
<evidence type="ECO:0000256" key="1">
    <source>
        <dbReference type="ARBA" id="ARBA00005820"/>
    </source>
</evidence>
<accession>A0A4R7VZN0</accession>
<dbReference type="PROSITE" id="PS51755">
    <property type="entry name" value="OMPR_PHOB"/>
    <property type="match status" value="1"/>
</dbReference>
<dbReference type="PROSITE" id="PS50005">
    <property type="entry name" value="TPR"/>
    <property type="match status" value="1"/>
</dbReference>
<organism evidence="7 8">
    <name type="scientific">Actinophytocola oryzae</name>
    <dbReference type="NCBI Taxonomy" id="502181"/>
    <lineage>
        <taxon>Bacteria</taxon>
        <taxon>Bacillati</taxon>
        <taxon>Actinomycetota</taxon>
        <taxon>Actinomycetes</taxon>
        <taxon>Pseudonocardiales</taxon>
        <taxon>Pseudonocardiaceae</taxon>
    </lineage>
</organism>
<evidence type="ECO:0000313" key="8">
    <source>
        <dbReference type="Proteomes" id="UP000294927"/>
    </source>
</evidence>
<dbReference type="GO" id="GO:0043531">
    <property type="term" value="F:ADP binding"/>
    <property type="evidence" value="ECO:0007669"/>
    <property type="project" value="InterPro"/>
</dbReference>
<dbReference type="InterPro" id="IPR011990">
    <property type="entry name" value="TPR-like_helical_dom_sf"/>
</dbReference>
<dbReference type="RefSeq" id="WP_133902230.1">
    <property type="nucleotide sequence ID" value="NZ_SOCP01000003.1"/>
</dbReference>
<dbReference type="AlphaFoldDB" id="A0A4R7VZN0"/>
<dbReference type="SUPFAM" id="SSF52540">
    <property type="entry name" value="P-loop containing nucleoside triphosphate hydrolases"/>
    <property type="match status" value="1"/>
</dbReference>
<dbReference type="EMBL" id="SOCP01000003">
    <property type="protein sequence ID" value="TDV55128.1"/>
    <property type="molecule type" value="Genomic_DNA"/>
</dbReference>
<protein>
    <submittedName>
        <fullName evidence="7">DNA-binding SARP family transcriptional activator</fullName>
    </submittedName>
</protein>
<evidence type="ECO:0000256" key="5">
    <source>
        <dbReference type="SAM" id="MobiDB-lite"/>
    </source>
</evidence>
<dbReference type="GO" id="GO:0006355">
    <property type="term" value="P:regulation of DNA-templated transcription"/>
    <property type="evidence" value="ECO:0007669"/>
    <property type="project" value="InterPro"/>
</dbReference>
<dbReference type="PRINTS" id="PR00364">
    <property type="entry name" value="DISEASERSIST"/>
</dbReference>
<dbReference type="PANTHER" id="PTHR47691:SF3">
    <property type="entry name" value="HTH-TYPE TRANSCRIPTIONAL REGULATOR RV0890C-RELATED"/>
    <property type="match status" value="1"/>
</dbReference>
<dbReference type="Gene3D" id="1.25.40.10">
    <property type="entry name" value="Tetratricopeptide repeat domain"/>
    <property type="match status" value="2"/>
</dbReference>
<proteinExistence type="inferred from homology"/>
<gene>
    <name evidence="7" type="ORF">CLV71_103369</name>
</gene>
<dbReference type="InterPro" id="IPR016032">
    <property type="entry name" value="Sig_transdc_resp-reg_C-effctor"/>
</dbReference>
<feature type="DNA-binding region" description="OmpR/PhoB-type" evidence="4">
    <location>
        <begin position="1"/>
        <end position="100"/>
    </location>
</feature>
<feature type="repeat" description="TPR" evidence="3">
    <location>
        <begin position="734"/>
        <end position="767"/>
    </location>
</feature>
<evidence type="ECO:0000259" key="6">
    <source>
        <dbReference type="PROSITE" id="PS51755"/>
    </source>
</evidence>
<dbReference type="Gene3D" id="3.40.50.300">
    <property type="entry name" value="P-loop containing nucleotide triphosphate hydrolases"/>
    <property type="match status" value="1"/>
</dbReference>
<dbReference type="GO" id="GO:0003677">
    <property type="term" value="F:DNA binding"/>
    <property type="evidence" value="ECO:0007669"/>
    <property type="project" value="UniProtKB-UniRule"/>
</dbReference>
<name>A0A4R7VZN0_9PSEU</name>
<evidence type="ECO:0000313" key="7">
    <source>
        <dbReference type="EMBL" id="TDV55128.1"/>
    </source>
</evidence>
<dbReference type="Gene3D" id="1.10.10.10">
    <property type="entry name" value="Winged helix-like DNA-binding domain superfamily/Winged helix DNA-binding domain"/>
    <property type="match status" value="1"/>
</dbReference>
<feature type="region of interest" description="Disordered" evidence="5">
    <location>
        <begin position="943"/>
        <end position="968"/>
    </location>
</feature>
<dbReference type="InterPro" id="IPR001867">
    <property type="entry name" value="OmpR/PhoB-type_DNA-bd"/>
</dbReference>
<dbReference type="InterPro" id="IPR005158">
    <property type="entry name" value="BTAD"/>
</dbReference>
<dbReference type="PANTHER" id="PTHR47691">
    <property type="entry name" value="REGULATOR-RELATED"/>
    <property type="match status" value="1"/>
</dbReference>
<dbReference type="InterPro" id="IPR027417">
    <property type="entry name" value="P-loop_NTPase"/>
</dbReference>
<comment type="similarity">
    <text evidence="1">Belongs to the AfsR/DnrI/RedD regulatory family.</text>
</comment>
<keyword evidence="8" id="KW-1185">Reference proteome</keyword>
<dbReference type="SUPFAM" id="SSF48452">
    <property type="entry name" value="TPR-like"/>
    <property type="match status" value="3"/>
</dbReference>
<sequence length="968" mass="105498">MNDNAVLGILGTTALLLDSGPDDSWGKPRERAVLAALLVHANELVPVDTLVRWVWPTDKPAPLPAGPTIDSYVVRIRRVLGRMPGSPRVQAEAEGYRLVVDTSLVDLYQFRGLLGAAQAEQSPSRAIELVEAALWLWRGLPLADLVTPPARTWREQVVREDWLAAHTVRVQAFLRLGRYDAMLAALDELQLDFPDDVSLAKLRLTALYHRRLFADANRYFLATWHRLRGMGDQASALLLREHDSELAAAHPVPVLPEPTVVPRQLPDDVTDFVGRREELALLDAVGDSGVLVLDGPGGVGKTALAVHWAHRVRGRFSDGEIWVNMRGFTAGSQVDVAAVVDDLLAALGQPPAANLGRRQREQLLKVLVADRQLLVVLDNVRDADPVRRLIELMPSCLVVVTSRRRLSLPVVARVSLRPLTPESATILLSVRAHGRIPDAGRISAFCGGLPLLLTVLAGQLVGKSPANLGELVTRLDRRRVFAAAGKDVPTPNGESCLTWAYQALAAPERRLFRLLAVHPGDDIAAEAAYACDGRSPAETVASLMCLVAANLLEPSDELDRFGRHDVLGEFATRCLESDEPADEVHAARERLFDYYVTSTTSAASLACQDHLLVHEEFVPFGDADEALTWFGRERHTLSAILRQAYDAAWHDHVGRLADPVASLLERAGNTVESRAVRLLALDSARAAGEREVEVTALCRLGATHLLLDEHEAARRCLAAAARMAPADDLRCGHVSLFDQLGQLAMFRGERAEALSLYERALTVAEQADDLAGMCWLYCRIGQVLRVAQHLDDALGQLRQARAVARLADDRAAEALALAEIGAIHRDLGECSAALAYCEEALAIAESIPDLTSAALICATLSTIGSESRWFDKAVAYSRRGVELLRGSQDLSAQAQVVAAHGDALYHSGEPDEAVLMWQQAADLYDHAGFGVLAMRLRSKMESRRMHGSAPRARVESPSAIRHIVNSTE</sequence>
<dbReference type="InterPro" id="IPR002182">
    <property type="entry name" value="NB-ARC"/>
</dbReference>
<evidence type="ECO:0000256" key="4">
    <source>
        <dbReference type="PROSITE-ProRule" id="PRU01091"/>
    </source>
</evidence>
<dbReference type="Proteomes" id="UP000294927">
    <property type="component" value="Unassembled WGS sequence"/>
</dbReference>
<dbReference type="SMART" id="SM00862">
    <property type="entry name" value="Trans_reg_C"/>
    <property type="match status" value="1"/>
</dbReference>
<dbReference type="InterPro" id="IPR036388">
    <property type="entry name" value="WH-like_DNA-bd_sf"/>
</dbReference>